<evidence type="ECO:0000256" key="2">
    <source>
        <dbReference type="ARBA" id="ARBA00023125"/>
    </source>
</evidence>
<dbReference type="Pfam" id="PF12625">
    <property type="entry name" value="Arabinose_bd"/>
    <property type="match status" value="1"/>
</dbReference>
<dbReference type="AlphaFoldDB" id="A0A6I7HHZ8"/>
<dbReference type="Gene3D" id="1.10.10.60">
    <property type="entry name" value="Homeodomain-like"/>
    <property type="match status" value="1"/>
</dbReference>
<evidence type="ECO:0000313" key="6">
    <source>
        <dbReference type="Proteomes" id="UP000252582"/>
    </source>
</evidence>
<dbReference type="PANTHER" id="PTHR47894">
    <property type="entry name" value="HTH-TYPE TRANSCRIPTIONAL REGULATOR GADX"/>
    <property type="match status" value="1"/>
</dbReference>
<keyword evidence="2 5" id="KW-0238">DNA-binding</keyword>
<dbReference type="InterPro" id="IPR032687">
    <property type="entry name" value="AraC-type_N"/>
</dbReference>
<evidence type="ECO:0000256" key="1">
    <source>
        <dbReference type="ARBA" id="ARBA00023015"/>
    </source>
</evidence>
<dbReference type="GO" id="GO:0005829">
    <property type="term" value="C:cytosol"/>
    <property type="evidence" value="ECO:0007669"/>
    <property type="project" value="TreeGrafter"/>
</dbReference>
<comment type="caution">
    <text evidence="5">The sequence shown here is derived from an EMBL/GenBank/DDBJ whole genome shotgun (WGS) entry which is preliminary data.</text>
</comment>
<dbReference type="GO" id="GO:0003700">
    <property type="term" value="F:DNA-binding transcription factor activity"/>
    <property type="evidence" value="ECO:0007669"/>
    <property type="project" value="InterPro"/>
</dbReference>
<dbReference type="GO" id="GO:0000976">
    <property type="term" value="F:transcription cis-regulatory region binding"/>
    <property type="evidence" value="ECO:0007669"/>
    <property type="project" value="TreeGrafter"/>
</dbReference>
<dbReference type="InterPro" id="IPR009057">
    <property type="entry name" value="Homeodomain-like_sf"/>
</dbReference>
<organism evidence="5 6">
    <name type="scientific">Ciceribacter lividus</name>
    <dbReference type="NCBI Taxonomy" id="1197950"/>
    <lineage>
        <taxon>Bacteria</taxon>
        <taxon>Pseudomonadati</taxon>
        <taxon>Pseudomonadota</taxon>
        <taxon>Alphaproteobacteria</taxon>
        <taxon>Hyphomicrobiales</taxon>
        <taxon>Rhizobiaceae</taxon>
        <taxon>Ciceribacter</taxon>
    </lineage>
</organism>
<keyword evidence="3" id="KW-0804">Transcription</keyword>
<dbReference type="Pfam" id="PF12833">
    <property type="entry name" value="HTH_18"/>
    <property type="match status" value="1"/>
</dbReference>
<name>A0A6I7HHZ8_9HYPH</name>
<gene>
    <name evidence="5" type="ORF">DFR48_11397</name>
</gene>
<dbReference type="SMART" id="SM00342">
    <property type="entry name" value="HTH_ARAC"/>
    <property type="match status" value="1"/>
</dbReference>
<dbReference type="EMBL" id="QPIX01000013">
    <property type="protein sequence ID" value="RCW20643.1"/>
    <property type="molecule type" value="Genomic_DNA"/>
</dbReference>
<feature type="domain" description="HTH araC/xylS-type" evidence="4">
    <location>
        <begin position="235"/>
        <end position="333"/>
    </location>
</feature>
<evidence type="ECO:0000259" key="4">
    <source>
        <dbReference type="PROSITE" id="PS01124"/>
    </source>
</evidence>
<accession>A0A6I7HHZ8</accession>
<dbReference type="PROSITE" id="PS01124">
    <property type="entry name" value="HTH_ARAC_FAMILY_2"/>
    <property type="match status" value="1"/>
</dbReference>
<proteinExistence type="predicted"/>
<reference evidence="5 6" key="1">
    <citation type="submission" date="2018-07" db="EMBL/GenBank/DDBJ databases">
        <title>Genomic Encyclopedia of Type Strains, Phase IV (KMG-IV): sequencing the most valuable type-strain genomes for metagenomic binning, comparative biology and taxonomic classification.</title>
        <authorList>
            <person name="Goeker M."/>
        </authorList>
    </citation>
    <scope>NUCLEOTIDE SEQUENCE [LARGE SCALE GENOMIC DNA]</scope>
    <source>
        <strain evidence="5 6">DSM 25528</strain>
    </source>
</reference>
<evidence type="ECO:0000313" key="5">
    <source>
        <dbReference type="EMBL" id="RCW20643.1"/>
    </source>
</evidence>
<evidence type="ECO:0000256" key="3">
    <source>
        <dbReference type="ARBA" id="ARBA00023163"/>
    </source>
</evidence>
<keyword evidence="6" id="KW-1185">Reference proteome</keyword>
<dbReference type="Proteomes" id="UP000252582">
    <property type="component" value="Unassembled WGS sequence"/>
</dbReference>
<dbReference type="SUPFAM" id="SSF46689">
    <property type="entry name" value="Homeodomain-like"/>
    <property type="match status" value="1"/>
</dbReference>
<dbReference type="PANTHER" id="PTHR47894:SF1">
    <property type="entry name" value="HTH-TYPE TRANSCRIPTIONAL REGULATOR VQSM"/>
    <property type="match status" value="1"/>
</dbReference>
<dbReference type="InterPro" id="IPR018060">
    <property type="entry name" value="HTH_AraC"/>
</dbReference>
<keyword evidence="1" id="KW-0805">Transcription regulation</keyword>
<protein>
    <submittedName>
        <fullName evidence="5">AraC-like DNA-binding protein</fullName>
    </submittedName>
</protein>
<sequence>MLGGKQEQQVFPIEAAALQMGELFGIDSVEIARQAGLSLEALQSDGATLTAEQYGALFDTLEKLCDMQTLPLIIARAMASTPLTGVLLAFSASKTVGAGITNFARYGVLLGPTHLRIQQSGDRCELYLTHAARDFELHEWVELTTLLQLLECCRRFSNRHIVPLAMQVRGKRLINDAVIEHVGVEPTEEQVAALILDKADLDHLLLTANSDILASMETYLQKRLQLRVKDMSLSAQIKLILQDILPNGETSIEDVALRLNLGTRSIQRRLSEENQTFSSLLQETRKSLAMHYLLGEGLRNEEISILLGYREPNSFFKAFQNWTGMTPAEIRKTKAEAL</sequence>